<evidence type="ECO:0000313" key="3">
    <source>
        <dbReference type="Proteomes" id="UP000822993"/>
    </source>
</evidence>
<dbReference type="Proteomes" id="UP000822993">
    <property type="component" value="Unassembled WGS sequence"/>
</dbReference>
<reference evidence="2 3" key="1">
    <citation type="submission" date="2020-08" db="EMBL/GenBank/DDBJ databases">
        <title>A Genomic Blueprint of the Chicken Gut Microbiome.</title>
        <authorList>
            <person name="Gilroy R."/>
            <person name="Ravi A."/>
            <person name="Getino M."/>
            <person name="Pursley I."/>
            <person name="Horton D.L."/>
            <person name="Alikhan N.-F."/>
            <person name="Baker D."/>
            <person name="Gharbi K."/>
            <person name="Hall N."/>
            <person name="Watson M."/>
            <person name="Adriaenssens E.M."/>
            <person name="Foster-Nyarko E."/>
            <person name="Jarju S."/>
            <person name="Secka A."/>
            <person name="Antonio M."/>
            <person name="Oren A."/>
            <person name="Chaudhuri R."/>
            <person name="La Ragione R.M."/>
            <person name="Hildebrand F."/>
            <person name="Pallen M.J."/>
        </authorList>
    </citation>
    <scope>NUCLEOTIDE SEQUENCE [LARGE SCALE GENOMIC DNA]</scope>
    <source>
        <strain evidence="2 3">Sa1BUA8</strain>
    </source>
</reference>
<keyword evidence="1" id="KW-0175">Coiled coil</keyword>
<dbReference type="RefSeq" id="WP_193719591.1">
    <property type="nucleotide sequence ID" value="NZ_JACSPN010000008.1"/>
</dbReference>
<gene>
    <name evidence="2" type="ORF">H9623_08340</name>
</gene>
<proteinExistence type="predicted"/>
<protein>
    <submittedName>
        <fullName evidence="2">Uncharacterized protein</fullName>
    </submittedName>
</protein>
<keyword evidence="3" id="KW-1185">Reference proteome</keyword>
<name>A0A9D5UC65_9CELL</name>
<feature type="coiled-coil region" evidence="1">
    <location>
        <begin position="168"/>
        <end position="202"/>
    </location>
</feature>
<sequence length="386" mass="40098">MRDSLDPTDARSCEATCDGDTCRCSTSAARRPRSRSVGWRLVGVALVVTLVSATATVRGGDSPASATDGTAAVAVDTRDAERAQAHARATRLVERAVLTHERSAGKVDEVLRSALDRATGDVTAQAASTAQAPRPLLVRSLVRLRAAVERTERLDAQVRQAATRYDVEQAEAAAAEAARIEAERLEAERLAAEQAAAAEAAAAEAARVAAEKVAAEQAAAAKRAADEQAARAAVAEQAATPAAPAAPARSIREVGEATLRGLPGNGGVSLSWDDPGLAGHLGGVWKGNTSTILVNATRLGDQTSKTKDVIRHEMAHIYQGRLMAAHGMSWSQIDGLMAGAFGSNASEKVADCVALRFGASWVNYTSDCSGADKQAWVDGLIGGYLP</sequence>
<evidence type="ECO:0000256" key="1">
    <source>
        <dbReference type="SAM" id="Coils"/>
    </source>
</evidence>
<evidence type="ECO:0000313" key="2">
    <source>
        <dbReference type="EMBL" id="MBE7700311.1"/>
    </source>
</evidence>
<dbReference type="AlphaFoldDB" id="A0A9D5UC65"/>
<accession>A0A9D5UC65</accession>
<organism evidence="2 3">
    <name type="scientific">Oerskovia douganii</name>
    <dbReference type="NCBI Taxonomy" id="2762210"/>
    <lineage>
        <taxon>Bacteria</taxon>
        <taxon>Bacillati</taxon>
        <taxon>Actinomycetota</taxon>
        <taxon>Actinomycetes</taxon>
        <taxon>Micrococcales</taxon>
        <taxon>Cellulomonadaceae</taxon>
        <taxon>Oerskovia</taxon>
    </lineage>
</organism>
<comment type="caution">
    <text evidence="2">The sequence shown here is derived from an EMBL/GenBank/DDBJ whole genome shotgun (WGS) entry which is preliminary data.</text>
</comment>
<dbReference type="EMBL" id="JACSPN010000008">
    <property type="protein sequence ID" value="MBE7700311.1"/>
    <property type="molecule type" value="Genomic_DNA"/>
</dbReference>